<dbReference type="PANTHER" id="PTHR30296:SF0">
    <property type="entry name" value="LACTATE UTILIZATION PROTEIN A"/>
    <property type="match status" value="1"/>
</dbReference>
<accession>A0A1I4LYA4</accession>
<evidence type="ECO:0000313" key="2">
    <source>
        <dbReference type="EMBL" id="SFL95815.1"/>
    </source>
</evidence>
<gene>
    <name evidence="2" type="ORF">SAMN04490355_10281</name>
</gene>
<dbReference type="Proteomes" id="UP000199520">
    <property type="component" value="Unassembled WGS sequence"/>
</dbReference>
<keyword evidence="3" id="KW-1185">Reference proteome</keyword>
<protein>
    <submittedName>
        <fullName evidence="2">L-lactate dehydrogenase complex protein LldE</fullName>
    </submittedName>
</protein>
<dbReference type="RefSeq" id="WP_090939058.1">
    <property type="nucleotide sequence ID" value="NZ_FOTS01000028.1"/>
</dbReference>
<name>A0A1I4LYA4_9FIRM</name>
<dbReference type="PANTHER" id="PTHR30296">
    <property type="entry name" value="UNCHARACTERIZED PROTEIN YKGE"/>
    <property type="match status" value="1"/>
</dbReference>
<evidence type="ECO:0000313" key="3">
    <source>
        <dbReference type="Proteomes" id="UP000199520"/>
    </source>
</evidence>
<evidence type="ECO:0000259" key="1">
    <source>
        <dbReference type="Pfam" id="PF02754"/>
    </source>
</evidence>
<feature type="domain" description="Cysteine-rich" evidence="1">
    <location>
        <begin position="132"/>
        <end position="217"/>
    </location>
</feature>
<organism evidence="2 3">
    <name type="scientific">Pelosinus propionicus DSM 13327</name>
    <dbReference type="NCBI Taxonomy" id="1123291"/>
    <lineage>
        <taxon>Bacteria</taxon>
        <taxon>Bacillati</taxon>
        <taxon>Bacillota</taxon>
        <taxon>Negativicutes</taxon>
        <taxon>Selenomonadales</taxon>
        <taxon>Sporomusaceae</taxon>
        <taxon>Pelosinus</taxon>
    </lineage>
</organism>
<dbReference type="AlphaFoldDB" id="A0A1I4LYA4"/>
<dbReference type="STRING" id="1123291.SAMN04490355_10281"/>
<proteinExistence type="predicted"/>
<dbReference type="InterPro" id="IPR004017">
    <property type="entry name" value="Cys_rich_dom"/>
</dbReference>
<dbReference type="Pfam" id="PF02754">
    <property type="entry name" value="CCG"/>
    <property type="match status" value="2"/>
</dbReference>
<dbReference type="GO" id="GO:0016491">
    <property type="term" value="F:oxidoreductase activity"/>
    <property type="evidence" value="ECO:0007669"/>
    <property type="project" value="UniProtKB-ARBA"/>
</dbReference>
<dbReference type="OrthoDB" id="9770306at2"/>
<dbReference type="EMBL" id="FOTS01000028">
    <property type="protein sequence ID" value="SFL95815.1"/>
    <property type="molecule type" value="Genomic_DNA"/>
</dbReference>
<reference evidence="3" key="1">
    <citation type="submission" date="2016-10" db="EMBL/GenBank/DDBJ databases">
        <authorList>
            <person name="Varghese N."/>
            <person name="Submissions S."/>
        </authorList>
    </citation>
    <scope>NUCLEOTIDE SEQUENCE [LARGE SCALE GENOMIC DNA]</scope>
    <source>
        <strain evidence="3">DSM 13327</strain>
    </source>
</reference>
<sequence>MKASIFITCICDSMYPRVGEAMVRVLKQQGVSLDFPPGQTCCGQPALSSGYWDDAREVAKGFIDSFRDSEIIVTPAGSCLSAIKEFYPVLFEKDSKYLERSKELIRKTHEFSEFLVEVLQVSNVNASFPYKVTYHSSCHPRRFLGVDKYVYDLLKNVEKLDFIPLAHEEQCCGFGGTFSVKMPEISESMVNAKVADIMATGADVVVGTDLSCLMNIDGRLRKQGAKVRVMHIAELLDEGMRT</sequence>
<feature type="domain" description="Cysteine-rich" evidence="1">
    <location>
        <begin position="5"/>
        <end position="84"/>
    </location>
</feature>
<dbReference type="GO" id="GO:0005829">
    <property type="term" value="C:cytosol"/>
    <property type="evidence" value="ECO:0007669"/>
    <property type="project" value="TreeGrafter"/>
</dbReference>